<dbReference type="FunFam" id="3.40.50.300:FF:001116">
    <property type="entry name" value="Type IV pili twitching motility protein PilT"/>
    <property type="match status" value="1"/>
</dbReference>
<dbReference type="eggNOG" id="COG5008">
    <property type="taxonomic scope" value="Bacteria"/>
</dbReference>
<dbReference type="InterPro" id="IPR050921">
    <property type="entry name" value="T4SS_GSP_E_ATPase"/>
</dbReference>
<dbReference type="InterPro" id="IPR006321">
    <property type="entry name" value="PilT/PilU"/>
</dbReference>
<organism evidence="3 4">
    <name type="scientific">Lysobacter defluvii IMMIB APB-9 = DSM 18482</name>
    <dbReference type="NCBI Taxonomy" id="1385515"/>
    <lineage>
        <taxon>Bacteria</taxon>
        <taxon>Pseudomonadati</taxon>
        <taxon>Pseudomonadota</taxon>
        <taxon>Gammaproteobacteria</taxon>
        <taxon>Lysobacterales</taxon>
        <taxon>Lysobacteraceae</taxon>
        <taxon>Novilysobacter</taxon>
    </lineage>
</organism>
<feature type="domain" description="Bacterial type II secretion system protein E" evidence="2">
    <location>
        <begin position="33"/>
        <end position="296"/>
    </location>
</feature>
<dbReference type="GO" id="GO:0016887">
    <property type="term" value="F:ATP hydrolysis activity"/>
    <property type="evidence" value="ECO:0007669"/>
    <property type="project" value="InterPro"/>
</dbReference>
<dbReference type="PANTHER" id="PTHR30486:SF12">
    <property type="entry name" value="TYPE IV PILUS ATPASE PILU"/>
    <property type="match status" value="1"/>
</dbReference>
<accession>A0A0A0MAM3</accession>
<dbReference type="EMBL" id="AVBH01000101">
    <property type="protein sequence ID" value="KGO98291.1"/>
    <property type="molecule type" value="Genomic_DNA"/>
</dbReference>
<dbReference type="AlphaFoldDB" id="A0A0A0MAM3"/>
<evidence type="ECO:0000256" key="1">
    <source>
        <dbReference type="ARBA" id="ARBA00006611"/>
    </source>
</evidence>
<dbReference type="OrthoDB" id="9804785at2"/>
<keyword evidence="4" id="KW-1185">Reference proteome</keyword>
<dbReference type="Proteomes" id="UP000030003">
    <property type="component" value="Unassembled WGS sequence"/>
</dbReference>
<dbReference type="SUPFAM" id="SSF52540">
    <property type="entry name" value="P-loop containing nucleoside triphosphate hydrolases"/>
    <property type="match status" value="1"/>
</dbReference>
<dbReference type="PANTHER" id="PTHR30486">
    <property type="entry name" value="TWITCHING MOTILITY PROTEIN PILT"/>
    <property type="match status" value="1"/>
</dbReference>
<name>A0A0A0MAM3_9GAMM</name>
<dbReference type="Gene3D" id="3.40.50.300">
    <property type="entry name" value="P-loop containing nucleotide triphosphate hydrolases"/>
    <property type="match status" value="1"/>
</dbReference>
<comment type="caution">
    <text evidence="3">The sequence shown here is derived from an EMBL/GenBank/DDBJ whole genome shotgun (WGS) entry which is preliminary data.</text>
</comment>
<dbReference type="GO" id="GO:0005524">
    <property type="term" value="F:ATP binding"/>
    <property type="evidence" value="ECO:0007669"/>
    <property type="project" value="InterPro"/>
</dbReference>
<dbReference type="Pfam" id="PF00437">
    <property type="entry name" value="T2SSE"/>
    <property type="match status" value="1"/>
</dbReference>
<reference evidence="3 4" key="1">
    <citation type="submission" date="2013-08" db="EMBL/GenBank/DDBJ databases">
        <title>Genomic analysis of Lysobacter defluvii.</title>
        <authorList>
            <person name="Wang Q."/>
            <person name="Wang G."/>
        </authorList>
    </citation>
    <scope>NUCLEOTIDE SEQUENCE [LARGE SCALE GENOMIC DNA]</scope>
    <source>
        <strain evidence="3 4">IMMIB APB-9</strain>
    </source>
</reference>
<dbReference type="CDD" id="cd01131">
    <property type="entry name" value="PilT"/>
    <property type="match status" value="1"/>
</dbReference>
<evidence type="ECO:0000313" key="4">
    <source>
        <dbReference type="Proteomes" id="UP000030003"/>
    </source>
</evidence>
<protein>
    <submittedName>
        <fullName evidence="3">Pilin biogenesis</fullName>
    </submittedName>
</protein>
<dbReference type="NCBIfam" id="TIGR01420">
    <property type="entry name" value="pilT_fam"/>
    <property type="match status" value="1"/>
</dbReference>
<evidence type="ECO:0000259" key="2">
    <source>
        <dbReference type="Pfam" id="PF00437"/>
    </source>
</evidence>
<dbReference type="STRING" id="1385515.GCA_000423325_00807"/>
<comment type="similarity">
    <text evidence="1">Belongs to the GSP E family.</text>
</comment>
<evidence type="ECO:0000313" key="3">
    <source>
        <dbReference type="EMBL" id="KGO98291.1"/>
    </source>
</evidence>
<dbReference type="InterPro" id="IPR001482">
    <property type="entry name" value="T2SS/T4SS_dom"/>
</dbReference>
<dbReference type="RefSeq" id="WP_052106803.1">
    <property type="nucleotide sequence ID" value="NZ_AUHT01000005.1"/>
</dbReference>
<gene>
    <name evidence="3" type="ORF">N791_03625</name>
</gene>
<proteinExistence type="inferred from homology"/>
<dbReference type="InterPro" id="IPR027417">
    <property type="entry name" value="P-loop_NTPase"/>
</dbReference>
<sequence length="393" mass="43259">MSTSTPGNTGNTGASAGSTPIDFTSFLKLMAHQKASDLFITAGMPPSMKVHGKISPITQNPLTPQQSRDLVLNVMNPTQREEFEKTHEANFAIGLAGVGRFRVSCFYQRNQVGMVLRRIETKIPTFEELNLPPVLKTLSMTKRGIIIFVGATGTGKSTSLAAMIGYRNANSTGHIITIEDPIEFVHRHQGCIITQREVGIDTDSWENALKNTLRQAPDVIMIGEVRTREGMDHAIAFAETGHLVLCTLHANNANQAMDRIINFFPEDRRDQLLMDLSLNLKGVVAQQLIPTPDGKGRRVAMEILLGTPLVQDYIRDGEVHKLKEVMKESTQLGMQTFDQALFALYQAGEISYDDALRFADSQNEVRLRIKLAQGGDANTLSAGLDGVEVAELR</sequence>
<dbReference type="Gene3D" id="3.30.450.90">
    <property type="match status" value="1"/>
</dbReference>